<gene>
    <name evidence="2" type="ORF">M2272_004012</name>
</gene>
<proteinExistence type="predicted"/>
<feature type="region of interest" description="Disordered" evidence="1">
    <location>
        <begin position="1"/>
        <end position="51"/>
    </location>
</feature>
<keyword evidence="3" id="KW-1185">Reference proteome</keyword>
<dbReference type="Proteomes" id="UP001160130">
    <property type="component" value="Unassembled WGS sequence"/>
</dbReference>
<accession>A0ABT6L366</accession>
<dbReference type="EMBL" id="JARXVE010000006">
    <property type="protein sequence ID" value="MDH6197359.1"/>
    <property type="molecule type" value="Genomic_DNA"/>
</dbReference>
<evidence type="ECO:0000313" key="3">
    <source>
        <dbReference type="Proteomes" id="UP001160130"/>
    </source>
</evidence>
<comment type="caution">
    <text evidence="2">The sequence shown here is derived from an EMBL/GenBank/DDBJ whole genome shotgun (WGS) entry which is preliminary data.</text>
</comment>
<evidence type="ECO:0008006" key="4">
    <source>
        <dbReference type="Google" id="ProtNLM"/>
    </source>
</evidence>
<sequence length="102" mass="10379">MSSKRGGVTDDDGTAEIGQVPAEDVTGLGAPSNYKDLRAEPADHGVGRSRGGLSTKIHHLVDGHGMPLAILTAPGQAGAAPIFPILMGHLQVGRRAHPAASL</sequence>
<organism evidence="2 3">
    <name type="scientific">Mycolicibacterium frederiksbergense</name>
    <dbReference type="NCBI Taxonomy" id="117567"/>
    <lineage>
        <taxon>Bacteria</taxon>
        <taxon>Bacillati</taxon>
        <taxon>Actinomycetota</taxon>
        <taxon>Actinomycetes</taxon>
        <taxon>Mycobacteriales</taxon>
        <taxon>Mycobacteriaceae</taxon>
        <taxon>Mycolicibacterium</taxon>
    </lineage>
</organism>
<protein>
    <recommendedName>
        <fullName evidence="4">Transposase IS4-like domain-containing protein</fullName>
    </recommendedName>
</protein>
<evidence type="ECO:0000313" key="2">
    <source>
        <dbReference type="EMBL" id="MDH6197359.1"/>
    </source>
</evidence>
<name>A0ABT6L366_9MYCO</name>
<reference evidence="2 3" key="1">
    <citation type="submission" date="2023-04" db="EMBL/GenBank/DDBJ databases">
        <title>Forest soil microbial communities from Buena Vista Peninsula, Colon Province, Panama.</title>
        <authorList>
            <person name="Bouskill N."/>
        </authorList>
    </citation>
    <scope>NUCLEOTIDE SEQUENCE [LARGE SCALE GENOMIC DNA]</scope>
    <source>
        <strain evidence="2 3">AC80</strain>
    </source>
</reference>
<evidence type="ECO:0000256" key="1">
    <source>
        <dbReference type="SAM" id="MobiDB-lite"/>
    </source>
</evidence>
<feature type="compositionally biased region" description="Basic and acidic residues" evidence="1">
    <location>
        <begin position="35"/>
        <end position="46"/>
    </location>
</feature>